<evidence type="ECO:0008006" key="3">
    <source>
        <dbReference type="Google" id="ProtNLM"/>
    </source>
</evidence>
<dbReference type="Proteomes" id="UP000815325">
    <property type="component" value="Unassembled WGS sequence"/>
</dbReference>
<organism evidence="1 2">
    <name type="scientific">Dunaliella salina</name>
    <name type="common">Green alga</name>
    <name type="synonym">Protococcus salinus</name>
    <dbReference type="NCBI Taxonomy" id="3046"/>
    <lineage>
        <taxon>Eukaryota</taxon>
        <taxon>Viridiplantae</taxon>
        <taxon>Chlorophyta</taxon>
        <taxon>core chlorophytes</taxon>
        <taxon>Chlorophyceae</taxon>
        <taxon>CS clade</taxon>
        <taxon>Chlamydomonadales</taxon>
        <taxon>Dunaliellaceae</taxon>
        <taxon>Dunaliella</taxon>
    </lineage>
</organism>
<comment type="caution">
    <text evidence="1">The sequence shown here is derived from an EMBL/GenBank/DDBJ whole genome shotgun (WGS) entry which is preliminary data.</text>
</comment>
<reference evidence="1" key="1">
    <citation type="submission" date="2017-08" db="EMBL/GenBank/DDBJ databases">
        <authorList>
            <person name="Polle J.E."/>
            <person name="Barry K."/>
            <person name="Cushman J."/>
            <person name="Schmutz J."/>
            <person name="Tran D."/>
            <person name="Hathwaick L.T."/>
            <person name="Yim W.C."/>
            <person name="Jenkins J."/>
            <person name="Mckie-Krisberg Z.M."/>
            <person name="Prochnik S."/>
            <person name="Lindquist E."/>
            <person name="Dockter R.B."/>
            <person name="Adam C."/>
            <person name="Molina H."/>
            <person name="Bunkerborg J."/>
            <person name="Jin E."/>
            <person name="Buchheim M."/>
            <person name="Magnuson J."/>
        </authorList>
    </citation>
    <scope>NUCLEOTIDE SEQUENCE</scope>
    <source>
        <strain evidence="1">CCAP 19/18</strain>
    </source>
</reference>
<evidence type="ECO:0000313" key="1">
    <source>
        <dbReference type="EMBL" id="KAF5829321.1"/>
    </source>
</evidence>
<name>A0ABQ7G3Y7_DUNSA</name>
<gene>
    <name evidence="1" type="ORF">DUNSADRAFT_16263</name>
</gene>
<sequence>MILLSAIWALSNPHHTHKGFWEVLDTARKKGKKAVDFQPSNSMVSVLNPHKLVWMLSWPCSSIRQKKNERIHEARLLLHRKRTTP</sequence>
<evidence type="ECO:0000313" key="2">
    <source>
        <dbReference type="Proteomes" id="UP000815325"/>
    </source>
</evidence>
<proteinExistence type="predicted"/>
<dbReference type="EMBL" id="MU070175">
    <property type="protein sequence ID" value="KAF5829321.1"/>
    <property type="molecule type" value="Genomic_DNA"/>
</dbReference>
<protein>
    <recommendedName>
        <fullName evidence="3">Secreted protein</fullName>
    </recommendedName>
</protein>
<accession>A0ABQ7G3Y7</accession>
<keyword evidence="2" id="KW-1185">Reference proteome</keyword>